<feature type="chain" id="PRO_5045419962" evidence="4">
    <location>
        <begin position="34"/>
        <end position="230"/>
    </location>
</feature>
<gene>
    <name evidence="6" type="ORF">ACFYXQ_18595</name>
</gene>
<feature type="domain" description="Resuscitation-promoting factor core lysozyme-like" evidence="5">
    <location>
        <begin position="38"/>
        <end position="114"/>
    </location>
</feature>
<evidence type="ECO:0000256" key="2">
    <source>
        <dbReference type="ARBA" id="ARBA00022801"/>
    </source>
</evidence>
<accession>A0ABW6S0G6</accession>
<evidence type="ECO:0000259" key="5">
    <source>
        <dbReference type="Pfam" id="PF06737"/>
    </source>
</evidence>
<evidence type="ECO:0000313" key="7">
    <source>
        <dbReference type="Proteomes" id="UP001601992"/>
    </source>
</evidence>
<feature type="compositionally biased region" description="Polar residues" evidence="3">
    <location>
        <begin position="122"/>
        <end position="147"/>
    </location>
</feature>
<evidence type="ECO:0000256" key="3">
    <source>
        <dbReference type="SAM" id="MobiDB-lite"/>
    </source>
</evidence>
<organism evidence="6 7">
    <name type="scientific">Nocardia jiangxiensis</name>
    <dbReference type="NCBI Taxonomy" id="282685"/>
    <lineage>
        <taxon>Bacteria</taxon>
        <taxon>Bacillati</taxon>
        <taxon>Actinomycetota</taxon>
        <taxon>Actinomycetes</taxon>
        <taxon>Mycobacteriales</taxon>
        <taxon>Nocardiaceae</taxon>
        <taxon>Nocardia</taxon>
    </lineage>
</organism>
<dbReference type="Pfam" id="PF06737">
    <property type="entry name" value="Transglycosylas"/>
    <property type="match status" value="1"/>
</dbReference>
<reference evidence="6 7" key="1">
    <citation type="submission" date="2024-10" db="EMBL/GenBank/DDBJ databases">
        <title>The Natural Products Discovery Center: Release of the First 8490 Sequenced Strains for Exploring Actinobacteria Biosynthetic Diversity.</title>
        <authorList>
            <person name="Kalkreuter E."/>
            <person name="Kautsar S.A."/>
            <person name="Yang D."/>
            <person name="Bader C.D."/>
            <person name="Teijaro C.N."/>
            <person name="Fluegel L."/>
            <person name="Davis C.M."/>
            <person name="Simpson J.R."/>
            <person name="Lauterbach L."/>
            <person name="Steele A.D."/>
            <person name="Gui C."/>
            <person name="Meng S."/>
            <person name="Li G."/>
            <person name="Viehrig K."/>
            <person name="Ye F."/>
            <person name="Su P."/>
            <person name="Kiefer A.F."/>
            <person name="Nichols A."/>
            <person name="Cepeda A.J."/>
            <person name="Yan W."/>
            <person name="Fan B."/>
            <person name="Jiang Y."/>
            <person name="Adhikari A."/>
            <person name="Zheng C.-J."/>
            <person name="Schuster L."/>
            <person name="Cowan T.M."/>
            <person name="Smanski M.J."/>
            <person name="Chevrette M.G."/>
            <person name="De Carvalho L.P.S."/>
            <person name="Shen B."/>
        </authorList>
    </citation>
    <scope>NUCLEOTIDE SEQUENCE [LARGE SCALE GENOMIC DNA]</scope>
    <source>
        <strain evidence="6 7">NPDC002593</strain>
    </source>
</reference>
<evidence type="ECO:0000256" key="1">
    <source>
        <dbReference type="ARBA" id="ARBA00010830"/>
    </source>
</evidence>
<feature type="region of interest" description="Disordered" evidence="3">
    <location>
        <begin position="119"/>
        <end position="174"/>
    </location>
</feature>
<protein>
    <submittedName>
        <fullName evidence="6">Transglycosylase family protein</fullName>
    </submittedName>
</protein>
<dbReference type="Proteomes" id="UP001601992">
    <property type="component" value="Unassembled WGS sequence"/>
</dbReference>
<dbReference type="RefSeq" id="WP_387404383.1">
    <property type="nucleotide sequence ID" value="NZ_JBIAQY010000005.1"/>
</dbReference>
<name>A0ABW6S0G6_9NOCA</name>
<comment type="caution">
    <text evidence="6">The sequence shown here is derived from an EMBL/GenBank/DDBJ whole genome shotgun (WGS) entry which is preliminary data.</text>
</comment>
<keyword evidence="7" id="KW-1185">Reference proteome</keyword>
<feature type="signal peptide" evidence="4">
    <location>
        <begin position="1"/>
        <end position="33"/>
    </location>
</feature>
<keyword evidence="4" id="KW-0732">Signal</keyword>
<proteinExistence type="inferred from homology"/>
<dbReference type="InterPro" id="IPR010618">
    <property type="entry name" value="RPF"/>
</dbReference>
<feature type="compositionally biased region" description="Low complexity" evidence="3">
    <location>
        <begin position="160"/>
        <end position="171"/>
    </location>
</feature>
<dbReference type="SUPFAM" id="SSF53955">
    <property type="entry name" value="Lysozyme-like"/>
    <property type="match status" value="1"/>
</dbReference>
<dbReference type="EMBL" id="JBIAQY010000005">
    <property type="protein sequence ID" value="MFF3569786.1"/>
    <property type="molecule type" value="Genomic_DNA"/>
</dbReference>
<dbReference type="Gene3D" id="1.10.530.10">
    <property type="match status" value="1"/>
</dbReference>
<keyword evidence="2" id="KW-0378">Hydrolase</keyword>
<dbReference type="CDD" id="cd13925">
    <property type="entry name" value="RPF"/>
    <property type="match status" value="1"/>
</dbReference>
<dbReference type="InterPro" id="IPR023346">
    <property type="entry name" value="Lysozyme-like_dom_sf"/>
</dbReference>
<sequence length="230" mass="23974">MSGRHRKPTNTGRTVAKVAVTSAMMGGAGVALAGHAAAAPDSDWDKLAQCESGGNWGINTGNGFHGGLQFTPSTWASYGGTQYASSPEHASKDQQIAVAEKVLATQGWGAWPSCSSHLGLHSSPTQRSAPASSATTEQAAMHSQSAPRVQAQPELATHSQAPAQQQPQATPDGNQQVFQTVDKGITMAQQHGIQLPQQAMDAYNVAKASGVKLDPSVVNFFEANKSFLPN</sequence>
<comment type="similarity">
    <text evidence="1">Belongs to the transglycosylase family. Rpf subfamily.</text>
</comment>
<evidence type="ECO:0000256" key="4">
    <source>
        <dbReference type="SAM" id="SignalP"/>
    </source>
</evidence>
<evidence type="ECO:0000313" key="6">
    <source>
        <dbReference type="EMBL" id="MFF3569786.1"/>
    </source>
</evidence>